<protein>
    <submittedName>
        <fullName evidence="2">Uncharacterized protein</fullName>
    </submittedName>
</protein>
<evidence type="ECO:0000313" key="2">
    <source>
        <dbReference type="EMBL" id="KAH9636175.1"/>
    </source>
</evidence>
<feature type="region of interest" description="Disordered" evidence="1">
    <location>
        <begin position="78"/>
        <end position="117"/>
    </location>
</feature>
<feature type="compositionally biased region" description="Basic and acidic residues" evidence="1">
    <location>
        <begin position="90"/>
        <end position="104"/>
    </location>
</feature>
<dbReference type="Proteomes" id="UP000814243">
    <property type="component" value="Unassembled WGS sequence"/>
</dbReference>
<reference evidence="2" key="1">
    <citation type="journal article" date="2021" name="G3 (Bethesda)">
        <title>Genome and transcriptome analysis of the beet armyworm Spodoptera exigua reveals targets for pest control. .</title>
        <authorList>
            <person name="Simon S."/>
            <person name="Breeschoten T."/>
            <person name="Jansen H.J."/>
            <person name="Dirks R.P."/>
            <person name="Schranz M.E."/>
            <person name="Ros V.I.D."/>
        </authorList>
    </citation>
    <scope>NUCLEOTIDE SEQUENCE</scope>
    <source>
        <strain evidence="2">TB_SE_WUR_2020</strain>
    </source>
</reference>
<accession>A0A922MFC8</accession>
<feature type="compositionally biased region" description="Basic residues" evidence="1">
    <location>
        <begin position="105"/>
        <end position="117"/>
    </location>
</feature>
<gene>
    <name evidence="2" type="ORF">HF086_007127</name>
</gene>
<feature type="region of interest" description="Disordered" evidence="1">
    <location>
        <begin position="9"/>
        <end position="48"/>
    </location>
</feature>
<evidence type="ECO:0000313" key="3">
    <source>
        <dbReference type="Proteomes" id="UP000814243"/>
    </source>
</evidence>
<dbReference type="EMBL" id="JACEFF010000511">
    <property type="protein sequence ID" value="KAH9636175.1"/>
    <property type="molecule type" value="Genomic_DNA"/>
</dbReference>
<comment type="caution">
    <text evidence="2">The sequence shown here is derived from an EMBL/GenBank/DDBJ whole genome shotgun (WGS) entry which is preliminary data.</text>
</comment>
<sequence length="117" mass="12839">MCVCVWGSQGVSRRHGSDGGGRHYAPGRSAVGLARPQRHPHGGPRRVAPQLNEARITPNMYRLTHALSLPARINRRHEDVGGELGGGSAADERSACQPRDERTARQLHRRPRAQLTL</sequence>
<dbReference type="AlphaFoldDB" id="A0A922MFC8"/>
<evidence type="ECO:0000256" key="1">
    <source>
        <dbReference type="SAM" id="MobiDB-lite"/>
    </source>
</evidence>
<name>A0A922MFC8_SPOEX</name>
<organism evidence="2 3">
    <name type="scientific">Spodoptera exigua</name>
    <name type="common">Beet armyworm</name>
    <name type="synonym">Noctua fulgens</name>
    <dbReference type="NCBI Taxonomy" id="7107"/>
    <lineage>
        <taxon>Eukaryota</taxon>
        <taxon>Metazoa</taxon>
        <taxon>Ecdysozoa</taxon>
        <taxon>Arthropoda</taxon>
        <taxon>Hexapoda</taxon>
        <taxon>Insecta</taxon>
        <taxon>Pterygota</taxon>
        <taxon>Neoptera</taxon>
        <taxon>Endopterygota</taxon>
        <taxon>Lepidoptera</taxon>
        <taxon>Glossata</taxon>
        <taxon>Ditrysia</taxon>
        <taxon>Noctuoidea</taxon>
        <taxon>Noctuidae</taxon>
        <taxon>Amphipyrinae</taxon>
        <taxon>Spodoptera</taxon>
    </lineage>
</organism>
<proteinExistence type="predicted"/>